<protein>
    <submittedName>
        <fullName evidence="2">Uncharacterized protein</fullName>
    </submittedName>
</protein>
<dbReference type="AlphaFoldDB" id="A0A1G6IUQ9"/>
<reference evidence="3" key="1">
    <citation type="submission" date="2016-10" db="EMBL/GenBank/DDBJ databases">
        <authorList>
            <person name="Varghese N."/>
            <person name="Submissions S."/>
        </authorList>
    </citation>
    <scope>NUCLEOTIDE SEQUENCE [LARGE SCALE GENOMIC DNA]</scope>
    <source>
        <strain evidence="3">DSM 11005</strain>
    </source>
</reference>
<keyword evidence="3" id="KW-1185">Reference proteome</keyword>
<evidence type="ECO:0000256" key="1">
    <source>
        <dbReference type="SAM" id="SignalP"/>
    </source>
</evidence>
<feature type="signal peptide" evidence="1">
    <location>
        <begin position="1"/>
        <end position="22"/>
    </location>
</feature>
<dbReference type="EMBL" id="FMYW01000002">
    <property type="protein sequence ID" value="SDC10150.1"/>
    <property type="molecule type" value="Genomic_DNA"/>
</dbReference>
<name>A0A1G6IUQ9_9FIRM</name>
<feature type="chain" id="PRO_5038353964" evidence="1">
    <location>
        <begin position="23"/>
        <end position="191"/>
    </location>
</feature>
<sequence length="191" mass="22446">MKKFFSFIFMLLAVLFINTPFAGMAEAARVAVVPIQTNDKLVERAADFNGYYWDIMIEKFKYPDYELMDDEKVAAVIPDEGLISFDQATLTTICEKVDAEIVVAMRLDEIKETPLNFRREPTLETFMKGEFASYNRLTGKYYHKKMYIKGEIEEVLTLRTDWQQQTFASELKRYINRTIEDKEKKKNSRIK</sequence>
<proteinExistence type="predicted"/>
<evidence type="ECO:0000313" key="2">
    <source>
        <dbReference type="EMBL" id="SDC10150.1"/>
    </source>
</evidence>
<gene>
    <name evidence="2" type="ORF">SAMN04487864_102231</name>
</gene>
<accession>A0A1G6IUQ9</accession>
<dbReference type="RefSeq" id="WP_093729395.1">
    <property type="nucleotide sequence ID" value="NZ_FMYW01000002.1"/>
</dbReference>
<dbReference type="Proteomes" id="UP000198943">
    <property type="component" value="Unassembled WGS sequence"/>
</dbReference>
<dbReference type="OrthoDB" id="3034512at2"/>
<evidence type="ECO:0000313" key="3">
    <source>
        <dbReference type="Proteomes" id="UP000198943"/>
    </source>
</evidence>
<organism evidence="2 3">
    <name type="scientific">Succiniclasticum ruminis</name>
    <dbReference type="NCBI Taxonomy" id="40841"/>
    <lineage>
        <taxon>Bacteria</taxon>
        <taxon>Bacillati</taxon>
        <taxon>Bacillota</taxon>
        <taxon>Negativicutes</taxon>
        <taxon>Acidaminococcales</taxon>
        <taxon>Acidaminococcaceae</taxon>
        <taxon>Succiniclasticum</taxon>
    </lineage>
</organism>
<keyword evidence="1" id="KW-0732">Signal</keyword>